<evidence type="ECO:0000313" key="1">
    <source>
        <dbReference type="EMBL" id="GBL73021.1"/>
    </source>
</evidence>
<proteinExistence type="predicted"/>
<sequence length="169" mass="19356">MVPLLCFIVFRLRVFPVFVLSLSVSFLNEKAKLRGARFAESEASDTFLSQKNLPGAHFQCRRHCVLNLPFGGEVTLRLFRGVSRHFEPKSGMSMTPEPTTILQTSIPHQREDPWTTAYLKCIMRYTLSHTGQIFGIFGFRSHELPEWVPKPRLTASQHGPDYYRNCIPA</sequence>
<accession>A0A4Y1ZZS2</accession>
<dbReference type="Proteomes" id="UP000499080">
    <property type="component" value="Unassembled WGS sequence"/>
</dbReference>
<keyword evidence="2" id="KW-1185">Reference proteome</keyword>
<dbReference type="AlphaFoldDB" id="A0A4Y1ZZS2"/>
<comment type="caution">
    <text evidence="1">The sequence shown here is derived from an EMBL/GenBank/DDBJ whole genome shotgun (WGS) entry which is preliminary data.</text>
</comment>
<reference evidence="1 2" key="1">
    <citation type="journal article" date="2019" name="Sci. Rep.">
        <title>Orb-weaving spider Araneus ventricosus genome elucidates the spidroin gene catalogue.</title>
        <authorList>
            <person name="Kono N."/>
            <person name="Nakamura H."/>
            <person name="Ohtoshi R."/>
            <person name="Moran D.A.P."/>
            <person name="Shinohara A."/>
            <person name="Yoshida Y."/>
            <person name="Fujiwara M."/>
            <person name="Mori M."/>
            <person name="Tomita M."/>
            <person name="Arakawa K."/>
        </authorList>
    </citation>
    <scope>NUCLEOTIDE SEQUENCE [LARGE SCALE GENOMIC DNA]</scope>
</reference>
<protein>
    <submittedName>
        <fullName evidence="1">Uncharacterized protein</fullName>
    </submittedName>
</protein>
<name>A0A4Y1ZZS2_ARAVE</name>
<gene>
    <name evidence="1" type="ORF">AVEN_128187_1</name>
</gene>
<dbReference type="EMBL" id="BGPR01000002">
    <property type="protein sequence ID" value="GBL73021.1"/>
    <property type="molecule type" value="Genomic_DNA"/>
</dbReference>
<organism evidence="1 2">
    <name type="scientific">Araneus ventricosus</name>
    <name type="common">Orbweaver spider</name>
    <name type="synonym">Epeira ventricosa</name>
    <dbReference type="NCBI Taxonomy" id="182803"/>
    <lineage>
        <taxon>Eukaryota</taxon>
        <taxon>Metazoa</taxon>
        <taxon>Ecdysozoa</taxon>
        <taxon>Arthropoda</taxon>
        <taxon>Chelicerata</taxon>
        <taxon>Arachnida</taxon>
        <taxon>Araneae</taxon>
        <taxon>Araneomorphae</taxon>
        <taxon>Entelegynae</taxon>
        <taxon>Araneoidea</taxon>
        <taxon>Araneidae</taxon>
        <taxon>Araneus</taxon>
    </lineage>
</organism>
<evidence type="ECO:0000313" key="2">
    <source>
        <dbReference type="Proteomes" id="UP000499080"/>
    </source>
</evidence>